<feature type="domain" description="Restriction endonuclease type IV Mrr" evidence="2">
    <location>
        <begin position="17"/>
        <end position="108"/>
    </location>
</feature>
<keyword evidence="4" id="KW-0255">Endonuclease</keyword>
<dbReference type="InterPro" id="IPR011335">
    <property type="entry name" value="Restrct_endonuc-II-like"/>
</dbReference>
<evidence type="ECO:0000313" key="5">
    <source>
        <dbReference type="Proteomes" id="UP000248659"/>
    </source>
</evidence>
<keyword evidence="4" id="KW-0540">Nuclease</keyword>
<feature type="region of interest" description="Disordered" evidence="1">
    <location>
        <begin position="896"/>
        <end position="915"/>
    </location>
</feature>
<keyword evidence="4" id="KW-0378">Hydrolase</keyword>
<sequence>MKIEVACRADDSTKAKGDLLESLATDLLSAQSYKVINQKRVTGAELDLICKHEVSGKEIYVECKAQAGNIGAPILRQLNGTVDAYDYAEGWLISTAEFGKEAKGFAEMWKSKPAEKASRLSFYTPDLIVNALRKASVICEPPIETATDFMGSREAVGEWTLVLSPFGRFWAAYTLLGGAPHGVVFFSAQSGKRVSDIDTLNNIATLESVLCDYDVTVGMDVPIETKSAAESTPPNVVEVQTGDSWNDYRPARPQDFIGRDDTQKNILSFLENARTTTDSTRIFAITGNSGLGKSSLVAKVRDRTKNKHYKNKLFTFAIDMRGARSPAYISASLIKCLEQAQKAGFGEKIKVQLTNPSTPLSSSSVSEYLESVRREGRFVCLIFDQFEELYSKPELFSVFTAAKDLMIDVASFKGALGLGFAWKTDSTTQQDHPAYHIWHELSDHRREFRLSSFNKGEIAKAITAFEKQANFKLTAEVRHQISHSCQGFPWLLKKLCIHLHNNQSQKNGQNSTLLELDVRKLFESDLQILNAGEISSLKLIAEKAPADWSEIIETSGVATVNNLVAKRLIVRSGDRLNVYWDIFRDYLLSGNVPVVPFNYIPSSDINAMLNVGEVLSRTSFQSSVNIAAKTNLKARTVWNIGADLVLFGVAERQGTSFRLHRDMADGAFRGVLSRIRTKVDKHSLKIELYRNHAGQTVSKSEITNALKACLPGEKFTDKTWEIYTNRFSNMLVQVGFLARSGTRYTVQDSGSVVSKVSRHSRTSEVFSAMASPASVCDSLELLSKDTNVDNANKAGYRNSIYVLKRFNLVEVEGADAKINAEALKKFGGFREAVWSSAKNEVAIVKSIEALRKRGDISGLELGAFVSNEFDLNWTDATKARTGNAIRQWASWIVAGSEQDQIPEPPGRKKRSEPSR</sequence>
<dbReference type="InterPro" id="IPR027417">
    <property type="entry name" value="P-loop_NTPase"/>
</dbReference>
<dbReference type="EMBL" id="MUAV01000031">
    <property type="protein sequence ID" value="RAP39786.1"/>
    <property type="molecule type" value="Genomic_DNA"/>
</dbReference>
<evidence type="ECO:0000256" key="1">
    <source>
        <dbReference type="SAM" id="MobiDB-lite"/>
    </source>
</evidence>
<dbReference type="InterPro" id="IPR049052">
    <property type="entry name" value="nSTAND1"/>
</dbReference>
<dbReference type="Pfam" id="PF20703">
    <property type="entry name" value="nSTAND1"/>
    <property type="match status" value="1"/>
</dbReference>
<evidence type="ECO:0000313" key="4">
    <source>
        <dbReference type="EMBL" id="RAP39786.1"/>
    </source>
</evidence>
<dbReference type="GO" id="GO:0004519">
    <property type="term" value="F:endonuclease activity"/>
    <property type="evidence" value="ECO:0007669"/>
    <property type="project" value="UniProtKB-KW"/>
</dbReference>
<name>A0ABX9DEE9_9RHOB</name>
<accession>A0ABX9DEE9</accession>
<dbReference type="Proteomes" id="UP000248659">
    <property type="component" value="Unassembled WGS sequence"/>
</dbReference>
<dbReference type="SUPFAM" id="SSF52540">
    <property type="entry name" value="P-loop containing nucleoside triphosphate hydrolases"/>
    <property type="match status" value="1"/>
</dbReference>
<dbReference type="Gene3D" id="3.40.50.300">
    <property type="entry name" value="P-loop containing nucleotide triphosphate hydrolases"/>
    <property type="match status" value="1"/>
</dbReference>
<reference evidence="4 5" key="1">
    <citation type="submission" date="2017-01" db="EMBL/GenBank/DDBJ databases">
        <title>Genome sequence of Rhodovulum viride JA756.</title>
        <authorList>
            <person name="Lakshmi K.V."/>
            <person name="Tushar L.D."/>
            <person name="Sasikala C."/>
            <person name="Venkataramana C."/>
        </authorList>
    </citation>
    <scope>NUCLEOTIDE SEQUENCE [LARGE SCALE GENOMIC DNA]</scope>
    <source>
        <strain evidence="4 5">JA756</strain>
    </source>
</reference>
<dbReference type="SUPFAM" id="SSF52980">
    <property type="entry name" value="Restriction endonuclease-like"/>
    <property type="match status" value="1"/>
</dbReference>
<organism evidence="4 5">
    <name type="scientific">Rhodovulum viride</name>
    <dbReference type="NCBI Taxonomy" id="1231134"/>
    <lineage>
        <taxon>Bacteria</taxon>
        <taxon>Pseudomonadati</taxon>
        <taxon>Pseudomonadota</taxon>
        <taxon>Alphaproteobacteria</taxon>
        <taxon>Rhodobacterales</taxon>
        <taxon>Paracoccaceae</taxon>
        <taxon>Rhodovulum</taxon>
    </lineage>
</organism>
<feature type="domain" description="Novel STAND NTPase 1" evidence="3">
    <location>
        <begin position="247"/>
        <end position="484"/>
    </location>
</feature>
<gene>
    <name evidence="4" type="ORF">BYZ73_18710</name>
</gene>
<proteinExistence type="predicted"/>
<keyword evidence="5" id="KW-1185">Reference proteome</keyword>
<dbReference type="RefSeq" id="WP_112317239.1">
    <property type="nucleotide sequence ID" value="NZ_MUAV01000031.1"/>
</dbReference>
<evidence type="ECO:0000259" key="2">
    <source>
        <dbReference type="Pfam" id="PF04471"/>
    </source>
</evidence>
<comment type="caution">
    <text evidence="4">The sequence shown here is derived from an EMBL/GenBank/DDBJ whole genome shotgun (WGS) entry which is preliminary data.</text>
</comment>
<protein>
    <submittedName>
        <fullName evidence="4">Restriction endonuclease</fullName>
    </submittedName>
</protein>
<dbReference type="Pfam" id="PF04471">
    <property type="entry name" value="Mrr_cat"/>
    <property type="match status" value="1"/>
</dbReference>
<evidence type="ECO:0000259" key="3">
    <source>
        <dbReference type="Pfam" id="PF20703"/>
    </source>
</evidence>
<dbReference type="InterPro" id="IPR007560">
    <property type="entry name" value="Restrct_endonuc_IV_Mrr"/>
</dbReference>